<comment type="caution">
    <text evidence="5">The sequence shown here is derived from an EMBL/GenBank/DDBJ whole genome shotgun (WGS) entry which is preliminary data.</text>
</comment>
<sequence>MTGARRLMPWVALAGGALAADLHAAGRAGEGAAVEATQAPGAEPAVAASTFRDPDDGRFDMSKWLLDRHGFLPVPIIITDPALGYGGGMVFAFFHRPKGSASTRTASDGSTQMIAPNIIGALVMKTENGSKAYGGGGMLHFRDDTWRYKGGVADADFNIDFYTSGRLLPETQVAVNLTGLGSMQQVSRRIGNRELFLSAQWIYTDLDPRLQDPGQRPLFEDMDFEQVNSGLGLSLEYDSRDNPFTPSRGYLLMAQGNAYLPEIGSDLTFQTYRAHGYGYWPVGAHLVLGGRADFRHADGDVPFYRLPYIDLRGIASARYQDDTTGVLESELRWNVTPRWAGIGFIGAGRAWGARAGFDDATTAVSKGLGVRYLVARRLGLYMGADYAWGPEDRTVIVQFGGAWR</sequence>
<feature type="domain" description="Bacterial surface antigen (D15)" evidence="4">
    <location>
        <begin position="177"/>
        <end position="388"/>
    </location>
</feature>
<keyword evidence="3" id="KW-0732">Signal</keyword>
<organism evidence="5 6">
    <name type="scientific">Pseudoxanthomonas daejeonensis</name>
    <dbReference type="NCBI Taxonomy" id="266062"/>
    <lineage>
        <taxon>Bacteria</taxon>
        <taxon>Pseudomonadati</taxon>
        <taxon>Pseudomonadota</taxon>
        <taxon>Gammaproteobacteria</taxon>
        <taxon>Lysobacterales</taxon>
        <taxon>Lysobacteraceae</taxon>
        <taxon>Pseudoxanthomonas</taxon>
    </lineage>
</organism>
<reference evidence="5 6" key="1">
    <citation type="submission" date="2017-10" db="EMBL/GenBank/DDBJ databases">
        <title>Whole genome sequencing of members of genus Pseudoxanthomonas.</title>
        <authorList>
            <person name="Kumar S."/>
            <person name="Bansal K."/>
            <person name="Kaur A."/>
            <person name="Patil P."/>
            <person name="Sharma S."/>
            <person name="Patil P.B."/>
        </authorList>
    </citation>
    <scope>NUCLEOTIDE SEQUENCE [LARGE SCALE GENOMIC DNA]</scope>
    <source>
        <strain evidence="5 6">DSM 17801</strain>
    </source>
</reference>
<dbReference type="InterPro" id="IPR000184">
    <property type="entry name" value="Bac_surfAg_D15"/>
</dbReference>
<keyword evidence="6" id="KW-1185">Reference proteome</keyword>
<feature type="signal peptide" evidence="3">
    <location>
        <begin position="1"/>
        <end position="19"/>
    </location>
</feature>
<dbReference type="Pfam" id="PF01103">
    <property type="entry name" value="Omp85"/>
    <property type="match status" value="1"/>
</dbReference>
<evidence type="ECO:0000313" key="5">
    <source>
        <dbReference type="EMBL" id="KAF1693836.1"/>
    </source>
</evidence>
<gene>
    <name evidence="5" type="ORF">CSC65_11180</name>
</gene>
<protein>
    <recommendedName>
        <fullName evidence="4">Bacterial surface antigen (D15) domain-containing protein</fullName>
    </recommendedName>
</protein>
<keyword evidence="2" id="KW-0472">Membrane</keyword>
<name>A0ABQ6Z5T5_9GAMM</name>
<accession>A0ABQ6Z5T5</accession>
<evidence type="ECO:0000256" key="2">
    <source>
        <dbReference type="ARBA" id="ARBA00023136"/>
    </source>
</evidence>
<evidence type="ECO:0000313" key="6">
    <source>
        <dbReference type="Proteomes" id="UP000788419"/>
    </source>
</evidence>
<dbReference type="Proteomes" id="UP000788419">
    <property type="component" value="Unassembled WGS sequence"/>
</dbReference>
<feature type="chain" id="PRO_5046341046" description="Bacterial surface antigen (D15) domain-containing protein" evidence="3">
    <location>
        <begin position="20"/>
        <end position="404"/>
    </location>
</feature>
<dbReference type="Gene3D" id="2.40.160.50">
    <property type="entry name" value="membrane protein fhac: a member of the omp85/tpsb transporter family"/>
    <property type="match status" value="1"/>
</dbReference>
<proteinExistence type="predicted"/>
<evidence type="ECO:0000256" key="3">
    <source>
        <dbReference type="SAM" id="SignalP"/>
    </source>
</evidence>
<evidence type="ECO:0000256" key="1">
    <source>
        <dbReference type="ARBA" id="ARBA00004370"/>
    </source>
</evidence>
<comment type="subcellular location">
    <subcellularLocation>
        <location evidence="1">Membrane</location>
    </subcellularLocation>
</comment>
<evidence type="ECO:0000259" key="4">
    <source>
        <dbReference type="Pfam" id="PF01103"/>
    </source>
</evidence>
<dbReference type="RefSeq" id="WP_162410678.1">
    <property type="nucleotide sequence ID" value="NZ_PDWN01000010.1"/>
</dbReference>
<dbReference type="EMBL" id="PDWN01000010">
    <property type="protein sequence ID" value="KAF1693836.1"/>
    <property type="molecule type" value="Genomic_DNA"/>
</dbReference>